<dbReference type="EMBL" id="CAQM01000229">
    <property type="protein sequence ID" value="CCQ60882.1"/>
    <property type="molecule type" value="Genomic_DNA"/>
</dbReference>
<organism evidence="1 2">
    <name type="scientific">Crocosphaera watsonii WH 0401</name>
    <dbReference type="NCBI Taxonomy" id="555881"/>
    <lineage>
        <taxon>Bacteria</taxon>
        <taxon>Bacillati</taxon>
        <taxon>Cyanobacteriota</taxon>
        <taxon>Cyanophyceae</taxon>
        <taxon>Oscillatoriophycideae</taxon>
        <taxon>Chroococcales</taxon>
        <taxon>Aphanothecaceae</taxon>
        <taxon>Crocosphaera</taxon>
    </lineage>
</organism>
<dbReference type="RefSeq" id="WP_021835003.1">
    <property type="nucleotide sequence ID" value="NZ_CAQM01000229.1"/>
</dbReference>
<reference evidence="1 2" key="1">
    <citation type="submission" date="2013-01" db="EMBL/GenBank/DDBJ databases">
        <authorList>
            <person name="Bench S."/>
        </authorList>
    </citation>
    <scope>NUCLEOTIDE SEQUENCE [LARGE SCALE GENOMIC DNA]</scope>
    <source>
        <strain evidence="1 2">WH 0401</strain>
    </source>
</reference>
<accession>T2J8T5</accession>
<dbReference type="Proteomes" id="UP000018198">
    <property type="component" value="Unassembled WGS sequence"/>
</dbReference>
<sequence>MGSEDFTIAPISGYLNQKIYYPESQKLGSYVLFNNERKIVNDGDIMKQMINIIAEENQDILLIMNREFMERSPNLDIEFIEKFTKSFIYNEKYYLYLVKSVPSLS</sequence>
<name>T2J8T5_CROWT</name>
<gene>
    <name evidence="1" type="ORF">CWATWH0401_2527</name>
</gene>
<evidence type="ECO:0000313" key="2">
    <source>
        <dbReference type="Proteomes" id="UP000018198"/>
    </source>
</evidence>
<dbReference type="AlphaFoldDB" id="T2J8T5"/>
<proteinExistence type="predicted"/>
<evidence type="ECO:0000313" key="1">
    <source>
        <dbReference type="EMBL" id="CCQ60882.1"/>
    </source>
</evidence>
<protein>
    <submittedName>
        <fullName evidence="1">Uncharacterized protein</fullName>
    </submittedName>
</protein>
<comment type="caution">
    <text evidence="1">The sequence shown here is derived from an EMBL/GenBank/DDBJ whole genome shotgun (WGS) entry which is preliminary data.</text>
</comment>
<reference evidence="1 2" key="2">
    <citation type="submission" date="2013-09" db="EMBL/GenBank/DDBJ databases">
        <title>Whole genome comparison of six Crocosphaera watsonii strains with differing phenotypes.</title>
        <authorList>
            <person name="Bench S.R."/>
            <person name="Heller P."/>
            <person name="Frank I."/>
            <person name="Arciniega M."/>
            <person name="Shilova I.N."/>
            <person name="Zehr J.P."/>
        </authorList>
    </citation>
    <scope>NUCLEOTIDE SEQUENCE [LARGE SCALE GENOMIC DNA]</scope>
    <source>
        <strain evidence="1 2">WH 0401</strain>
    </source>
</reference>